<keyword evidence="2" id="KW-1185">Reference proteome</keyword>
<dbReference type="PANTHER" id="PTHR35810:SF1">
    <property type="entry name" value="CYTOPLASMIC PROTEIN"/>
    <property type="match status" value="1"/>
</dbReference>
<reference evidence="1 2" key="1">
    <citation type="submission" date="2011-02" db="EMBL/GenBank/DDBJ databases">
        <authorList>
            <person name="Weinstock G."/>
            <person name="Sodergren E."/>
            <person name="Clifton S."/>
            <person name="Fulton L."/>
            <person name="Fulton B."/>
            <person name="Courtney L."/>
            <person name="Fronick C."/>
            <person name="Harrison M."/>
            <person name="Strong C."/>
            <person name="Farmer C."/>
            <person name="Delahaunty K."/>
            <person name="Markovic C."/>
            <person name="Hall O."/>
            <person name="Minx P."/>
            <person name="Tomlinson C."/>
            <person name="Mitreva M."/>
            <person name="Hou S."/>
            <person name="Chen J."/>
            <person name="Wollam A."/>
            <person name="Pepin K.H."/>
            <person name="Johnson M."/>
            <person name="Bhonagiri V."/>
            <person name="Zhang X."/>
            <person name="Suruliraj S."/>
            <person name="Warren W."/>
            <person name="Chinwalla A."/>
            <person name="Mardis E.R."/>
            <person name="Wilson R.K."/>
        </authorList>
    </citation>
    <scope>NUCLEOTIDE SEQUENCE [LARGE SCALE GENOMIC DNA]</scope>
    <source>
        <strain evidence="1 2">YIT 12056</strain>
    </source>
</reference>
<name>A0ABP2KV83_9BACE</name>
<evidence type="ECO:0008006" key="3">
    <source>
        <dbReference type="Google" id="ProtNLM"/>
    </source>
</evidence>
<dbReference type="RefSeq" id="WP_009120794.1">
    <property type="nucleotide sequence ID" value="NZ_FQWK01000006.1"/>
</dbReference>
<comment type="caution">
    <text evidence="1">The sequence shown here is derived from an EMBL/GenBank/DDBJ whole genome shotgun (WGS) entry which is preliminary data.</text>
</comment>
<organism evidence="1 2">
    <name type="scientific">Bacteroides clarus YIT 12056</name>
    <dbReference type="NCBI Taxonomy" id="762984"/>
    <lineage>
        <taxon>Bacteria</taxon>
        <taxon>Pseudomonadati</taxon>
        <taxon>Bacteroidota</taxon>
        <taxon>Bacteroidia</taxon>
        <taxon>Bacteroidales</taxon>
        <taxon>Bacteroidaceae</taxon>
        <taxon>Bacteroides</taxon>
    </lineage>
</organism>
<sequence>MKERRSVITMDGQGNIALPIDTANIWMSEFELVELFGVIAPTVRAGIKAVYNSGVLKEYEAKRHLHLANGCGLAVYNLDMVVALAFRINTFGAAKVRNMLLERIMYRRKEKTYLFTLPFRGGCGC</sequence>
<gene>
    <name evidence="1" type="ORF">HMPREF9445_00594</name>
</gene>
<proteinExistence type="predicted"/>
<evidence type="ECO:0000313" key="1">
    <source>
        <dbReference type="EMBL" id="EGF54245.1"/>
    </source>
</evidence>
<dbReference type="EMBL" id="AFBM01000006">
    <property type="protein sequence ID" value="EGF54245.1"/>
    <property type="molecule type" value="Genomic_DNA"/>
</dbReference>
<dbReference type="PANTHER" id="PTHR35810">
    <property type="entry name" value="CYTOPLASMIC PROTEIN-RELATED"/>
    <property type="match status" value="1"/>
</dbReference>
<accession>A0ABP2KV83</accession>
<evidence type="ECO:0000313" key="2">
    <source>
        <dbReference type="Proteomes" id="UP000010321"/>
    </source>
</evidence>
<dbReference type="Proteomes" id="UP000010321">
    <property type="component" value="Unassembled WGS sequence"/>
</dbReference>
<protein>
    <recommendedName>
        <fullName evidence="3">Virulence protein</fullName>
    </recommendedName>
</protein>